<feature type="transmembrane region" description="Helical" evidence="7">
    <location>
        <begin position="603"/>
        <end position="625"/>
    </location>
</feature>
<dbReference type="VEuPathDB" id="FungiDB:AO090026000054"/>
<evidence type="ECO:0000256" key="4">
    <source>
        <dbReference type="ARBA" id="ARBA00022989"/>
    </source>
</evidence>
<feature type="transmembrane region" description="Helical" evidence="7">
    <location>
        <begin position="163"/>
        <end position="183"/>
    </location>
</feature>
<dbReference type="Pfam" id="PF07690">
    <property type="entry name" value="MFS_1"/>
    <property type="match status" value="1"/>
</dbReference>
<feature type="transmembrane region" description="Helical" evidence="7">
    <location>
        <begin position="104"/>
        <end position="126"/>
    </location>
</feature>
<dbReference type="EMBL" id="MKZY01000001">
    <property type="protein sequence ID" value="OOO15173.1"/>
    <property type="molecule type" value="Genomic_DNA"/>
</dbReference>
<dbReference type="VEuPathDB" id="FungiDB:AO090005000095"/>
<dbReference type="InterPro" id="IPR011701">
    <property type="entry name" value="MFS"/>
</dbReference>
<feature type="domain" description="Major facilitator superfamily (MFS) profile" evidence="9">
    <location>
        <begin position="66"/>
        <end position="476"/>
    </location>
</feature>
<comment type="subcellular location">
    <subcellularLocation>
        <location evidence="1">Membrane</location>
        <topology evidence="1">Multi-pass membrane protein</topology>
    </subcellularLocation>
</comment>
<evidence type="ECO:0000313" key="10">
    <source>
        <dbReference type="EMBL" id="OOO15173.1"/>
    </source>
</evidence>
<dbReference type="InterPro" id="IPR020846">
    <property type="entry name" value="MFS_dom"/>
</dbReference>
<organism evidence="10 11">
    <name type="scientific">Aspergillus oryzae</name>
    <name type="common">Yellow koji mold</name>
    <dbReference type="NCBI Taxonomy" id="5062"/>
    <lineage>
        <taxon>Eukaryota</taxon>
        <taxon>Fungi</taxon>
        <taxon>Dikarya</taxon>
        <taxon>Ascomycota</taxon>
        <taxon>Pezizomycotina</taxon>
        <taxon>Eurotiomycetes</taxon>
        <taxon>Eurotiomycetidae</taxon>
        <taxon>Eurotiales</taxon>
        <taxon>Aspergillaceae</taxon>
        <taxon>Aspergillus</taxon>
        <taxon>Aspergillus subgen. Circumdati</taxon>
    </lineage>
</organism>
<dbReference type="GO" id="GO:0016020">
    <property type="term" value="C:membrane"/>
    <property type="evidence" value="ECO:0007669"/>
    <property type="project" value="UniProtKB-SubCell"/>
</dbReference>
<keyword evidence="5 7" id="KW-0472">Membrane</keyword>
<evidence type="ECO:0000256" key="2">
    <source>
        <dbReference type="ARBA" id="ARBA00022448"/>
    </source>
</evidence>
<feature type="domain" description="Protein kinase" evidence="8">
    <location>
        <begin position="792"/>
        <end position="1138"/>
    </location>
</feature>
<dbReference type="AlphaFoldDB" id="A0A1S9E1Q9"/>
<keyword evidence="3 7" id="KW-0812">Transmembrane</keyword>
<dbReference type="PANTHER" id="PTHR43791">
    <property type="entry name" value="PERMEASE-RELATED"/>
    <property type="match status" value="1"/>
</dbReference>
<dbReference type="eggNOG" id="KOG2533">
    <property type="taxonomic scope" value="Eukaryota"/>
</dbReference>
<dbReference type="GO" id="GO:0004672">
    <property type="term" value="F:protein kinase activity"/>
    <property type="evidence" value="ECO:0007669"/>
    <property type="project" value="InterPro"/>
</dbReference>
<feature type="transmembrane region" description="Helical" evidence="7">
    <location>
        <begin position="450"/>
        <end position="474"/>
    </location>
</feature>
<dbReference type="FunFam" id="1.20.1250.20:FF:000935">
    <property type="entry name" value="Uncharacterized protein"/>
    <property type="match status" value="1"/>
</dbReference>
<evidence type="ECO:0000256" key="5">
    <source>
        <dbReference type="ARBA" id="ARBA00023136"/>
    </source>
</evidence>
<feature type="transmembrane region" description="Helical" evidence="7">
    <location>
        <begin position="631"/>
        <end position="652"/>
    </location>
</feature>
<keyword evidence="2" id="KW-0813">Transport</keyword>
<dbReference type="SUPFAM" id="SSF56112">
    <property type="entry name" value="Protein kinase-like (PK-like)"/>
    <property type="match status" value="1"/>
</dbReference>
<evidence type="ECO:0000313" key="11">
    <source>
        <dbReference type="Proteomes" id="UP000190312"/>
    </source>
</evidence>
<feature type="compositionally biased region" description="Basic and acidic residues" evidence="6">
    <location>
        <begin position="14"/>
        <end position="32"/>
    </location>
</feature>
<keyword evidence="4 7" id="KW-1133">Transmembrane helix</keyword>
<gene>
    <name evidence="10" type="ORF">OAory_01037680</name>
</gene>
<evidence type="ECO:0000259" key="9">
    <source>
        <dbReference type="PROSITE" id="PS50850"/>
    </source>
</evidence>
<dbReference type="SMART" id="SM00220">
    <property type="entry name" value="S_TKc"/>
    <property type="match status" value="1"/>
</dbReference>
<dbReference type="Gene3D" id="1.20.1250.20">
    <property type="entry name" value="MFS general substrate transporter like domains"/>
    <property type="match status" value="2"/>
</dbReference>
<dbReference type="Pfam" id="PF00069">
    <property type="entry name" value="Pkinase"/>
    <property type="match status" value="1"/>
</dbReference>
<evidence type="ECO:0000256" key="7">
    <source>
        <dbReference type="SAM" id="Phobius"/>
    </source>
</evidence>
<dbReference type="PANTHER" id="PTHR43791:SF35">
    <property type="entry name" value="MAJOR FACILITATOR SUPERFAMILY (MFS) PROFILE DOMAIN-CONTAINING PROTEIN"/>
    <property type="match status" value="1"/>
</dbReference>
<dbReference type="GO" id="GO:0022857">
    <property type="term" value="F:transmembrane transporter activity"/>
    <property type="evidence" value="ECO:0007669"/>
    <property type="project" value="InterPro"/>
</dbReference>
<dbReference type="SUPFAM" id="SSF103473">
    <property type="entry name" value="MFS general substrate transporter"/>
    <property type="match status" value="1"/>
</dbReference>
<dbReference type="InterPro" id="IPR036259">
    <property type="entry name" value="MFS_trans_sf"/>
</dbReference>
<dbReference type="GO" id="GO:0005524">
    <property type="term" value="F:ATP binding"/>
    <property type="evidence" value="ECO:0007669"/>
    <property type="project" value="InterPro"/>
</dbReference>
<dbReference type="PROSITE" id="PS50011">
    <property type="entry name" value="PROTEIN_KINASE_DOM"/>
    <property type="match status" value="1"/>
</dbReference>
<dbReference type="VEuPathDB" id="FungiDB:AO090026000053"/>
<accession>A0A1S9E1Q9</accession>
<dbReference type="Gene3D" id="3.30.200.20">
    <property type="entry name" value="Phosphorylase Kinase, domain 1"/>
    <property type="match status" value="1"/>
</dbReference>
<feature type="region of interest" description="Disordered" evidence="6">
    <location>
        <begin position="1"/>
        <end position="32"/>
    </location>
</feature>
<protein>
    <submittedName>
        <fullName evidence="10">Major facilitator superfamily MFS_1</fullName>
    </submittedName>
</protein>
<proteinExistence type="predicted"/>
<feature type="transmembrane region" description="Helical" evidence="7">
    <location>
        <begin position="195"/>
        <end position="214"/>
    </location>
</feature>
<feature type="transmembrane region" description="Helical" evidence="7">
    <location>
        <begin position="294"/>
        <end position="318"/>
    </location>
</feature>
<name>A0A1S9E1Q9_ASPOZ</name>
<dbReference type="Gene3D" id="1.10.510.10">
    <property type="entry name" value="Transferase(Phosphotransferase) domain 1"/>
    <property type="match status" value="1"/>
</dbReference>
<dbReference type="Proteomes" id="UP000190312">
    <property type="component" value="Unassembled WGS sequence"/>
</dbReference>
<feature type="transmembrane region" description="Helical" evidence="7">
    <location>
        <begin position="389"/>
        <end position="409"/>
    </location>
</feature>
<feature type="transmembrane region" description="Helical" evidence="7">
    <location>
        <begin position="330"/>
        <end position="350"/>
    </location>
</feature>
<evidence type="ECO:0000256" key="3">
    <source>
        <dbReference type="ARBA" id="ARBA00022692"/>
    </source>
</evidence>
<comment type="caution">
    <text evidence="10">The sequence shown here is derived from an EMBL/GenBank/DDBJ whole genome shotgun (WGS) entry which is preliminary data.</text>
</comment>
<evidence type="ECO:0000259" key="8">
    <source>
        <dbReference type="PROSITE" id="PS50011"/>
    </source>
</evidence>
<dbReference type="InterPro" id="IPR011009">
    <property type="entry name" value="Kinase-like_dom_sf"/>
</dbReference>
<evidence type="ECO:0000256" key="6">
    <source>
        <dbReference type="SAM" id="MobiDB-lite"/>
    </source>
</evidence>
<dbReference type="PROSITE" id="PS50850">
    <property type="entry name" value="MFS"/>
    <property type="match status" value="1"/>
</dbReference>
<feature type="transmembrane region" description="Helical" evidence="7">
    <location>
        <begin position="362"/>
        <end position="383"/>
    </location>
</feature>
<evidence type="ECO:0000256" key="1">
    <source>
        <dbReference type="ARBA" id="ARBA00004141"/>
    </source>
</evidence>
<feature type="transmembrane region" description="Helical" evidence="7">
    <location>
        <begin position="673"/>
        <end position="693"/>
    </location>
</feature>
<feature type="transmembrane region" description="Helical" evidence="7">
    <location>
        <begin position="133"/>
        <end position="151"/>
    </location>
</feature>
<sequence length="1144" mass="128156">MDSPPQDSLSEGKPVADHIEASPQKTEKIDTTRTDEAMKVLAHYTGEQSWEPSEEKRLVRKIDWRLLPVLCMTYGLQYYDKAMLSQAAIFGLRQDLGLIVGNRYSMSAAIFYLGFIVGAYPTMFLAQRYPIHHVASGIVTLWGICLILTSVCHNYQSLYAQRFFLGLLESGISPMFMMIVGGWYKKNEQALRMGIWYSCTGYVSIFSPLINYGLGHIKGSLSSWKYMYLFAGALTIFWGVCLEFLLPSDPVSARGFNERERYISVARMRTNNSGVRNTHFKMGQVVELALDIKFWLIFFTAFLAMIANAPVSTFTPIIINSFGFSTLESLLLVIPAGFYGGTMMLILPWLGYKYTSKGIRSWLVIGGQIVTTVACLLLLLLPLNETGGLLFACYILPTMGAGYAVLMGLQIGNIAGYTKRSLSSSGLYIGYCLGNFVGPLCFREQDSPRYVPGFIVTVVTSVIAAVLVFVYRFVCLYDNRRRDATGVLEGFENAYQDDLTDKTVRHPTGGLLEAPSRSDAAEFGAPSTSPATALHWMGWAYRNASTLMSQVLWLMGNFQKAPGGLKIVKAFGICTTVLPFTIDTQARFGDELEERFGSWSRHLFSLVSAFNCFFLTMLAILLLLVGTIQVHAGWVLILHYIIFSVVVTVISFGARLPRDQPTGVNTVKDIMKGIAMGCYMRTALVIPALIVFLQEPDSPGSDVITYIRGFTTSLPSTSCYQRISRRSGPRTTAVPHRTVMSTTQWTCTPRVFPTSGFELLDQSNKLDEETLPTYQPEQYYPVNQGEVLNGRYQALAKIGCSRFASVCPYNGDSITMLESSASTYVVLKVYVTGQARAHVRELRIYKQMNEVETNYPGRNFIRKLLDHFDIEGPHGRHVCLVHEPHGTSADFLVKMFPGHAMTLDDMKPGIRQLLIALDFLHSECHIIHTDLQLKNLLLPGPETSYLSRFEEAEVADPSPRKALKDRTIYKSLGFPPKGGLPILADFGEARLGDQEHNEDIMPNVYRAPEVILRSNWGYKVDIWSVAMVAWDIVSSRTLINGRNPDGIFDDRVHMAELIALLGPPPPEFRKQRHLSSAFWDESGNWKEVAPIPDVTLKSLAERVKGEDKEGFLRWLRMALQWSPEDRPTALELLYDEWLMKGLGE</sequence>
<dbReference type="OrthoDB" id="6730379at2759"/>
<reference evidence="10 11" key="1">
    <citation type="submission" date="2016-10" db="EMBL/GenBank/DDBJ databases">
        <title>Genome sequencing of Aspergillus oryzae BCC7051.</title>
        <authorList>
            <person name="Thammarongtham C."/>
            <person name="Vorapreeda T."/>
            <person name="Nookaew I."/>
            <person name="Srisuk T."/>
            <person name="Land M."/>
            <person name="Jeennor S."/>
            <person name="Laoteng K."/>
        </authorList>
    </citation>
    <scope>NUCLEOTIDE SEQUENCE [LARGE SCALE GENOMIC DNA]</scope>
    <source>
        <strain evidence="10 11">BCC7051</strain>
    </source>
</reference>
<feature type="transmembrane region" description="Helical" evidence="7">
    <location>
        <begin position="226"/>
        <end position="246"/>
    </location>
</feature>
<dbReference type="InterPro" id="IPR000719">
    <property type="entry name" value="Prot_kinase_dom"/>
</dbReference>